<protein>
    <recommendedName>
        <fullName evidence="2">Protein ENHANCED DISEASE RESISTANCE 2 C-terminal domain-containing protein</fullName>
    </recommendedName>
</protein>
<keyword evidence="4" id="KW-1185">Reference proteome</keyword>
<gene>
    <name evidence="3" type="ORF">AB1Y20_000706</name>
</gene>
<dbReference type="EMBL" id="JBGBPQ010000001">
    <property type="protein sequence ID" value="KAL1529771.1"/>
    <property type="molecule type" value="Genomic_DNA"/>
</dbReference>
<proteinExistence type="predicted"/>
<dbReference type="Proteomes" id="UP001515480">
    <property type="component" value="Unassembled WGS sequence"/>
</dbReference>
<name>A0AB34KAB1_PRYPA</name>
<evidence type="ECO:0000259" key="2">
    <source>
        <dbReference type="Pfam" id="PF07059"/>
    </source>
</evidence>
<sequence length="389" mass="42220">MAERAVALPPEGTPPTSSVMRRLCFRYGSASQIFRSFASLDALMAAASAVAPPVEASEARTNVVVTFRIAAEESLEVLKDHLLDSPENLPLLLSKQAEPLVDPELRARKVTRSSSSGSVRPTLSGRETDFEEMSAAPLVGMSAHPPKSAVELPEMVSTGGRHCWSALAPSSFLVRGDNYLKDRVKHPSATQSQLLAVELFRTHNAMSNVAGRPDAPTNSLHLRCEHPLLTIFVVVLVIPTGKFVVHLAMYFGVFDGLESEAPSASVMLNRFVHANDAWRNQRFKIIPKVSGGPLPVRLACPSRPAISGRTVPQRYFCTSKYIEVDMDVSKDAIANRALAIAKPVSKVLTVDMAFVLEGREADELPEMALGAGRFYHLDISDAAVPLLSR</sequence>
<reference evidence="3 4" key="1">
    <citation type="journal article" date="2024" name="Science">
        <title>Giant polyketide synthase enzymes in the biosynthesis of giant marine polyether toxins.</title>
        <authorList>
            <person name="Fallon T.R."/>
            <person name="Shende V.V."/>
            <person name="Wierzbicki I.H."/>
            <person name="Pendleton A.L."/>
            <person name="Watervoot N.F."/>
            <person name="Auber R.P."/>
            <person name="Gonzalez D.J."/>
            <person name="Wisecaver J.H."/>
            <person name="Moore B.S."/>
        </authorList>
    </citation>
    <scope>NUCLEOTIDE SEQUENCE [LARGE SCALE GENOMIC DNA]</scope>
    <source>
        <strain evidence="3 4">12B1</strain>
    </source>
</reference>
<dbReference type="PANTHER" id="PTHR12136:SF41">
    <property type="entry name" value="PLECKSTRIN HOMOLOGY (PH) AND LIPID-BINDING START DOMAINS-CONTAINING PROTEIN"/>
    <property type="match status" value="1"/>
</dbReference>
<evidence type="ECO:0000313" key="4">
    <source>
        <dbReference type="Proteomes" id="UP001515480"/>
    </source>
</evidence>
<dbReference type="Pfam" id="PF07059">
    <property type="entry name" value="EDR2_C"/>
    <property type="match status" value="1"/>
</dbReference>
<feature type="region of interest" description="Disordered" evidence="1">
    <location>
        <begin position="106"/>
        <end position="127"/>
    </location>
</feature>
<feature type="compositionally biased region" description="Polar residues" evidence="1">
    <location>
        <begin position="112"/>
        <end position="121"/>
    </location>
</feature>
<evidence type="ECO:0000313" key="3">
    <source>
        <dbReference type="EMBL" id="KAL1529771.1"/>
    </source>
</evidence>
<dbReference type="InterPro" id="IPR009769">
    <property type="entry name" value="EDR2_C"/>
</dbReference>
<comment type="caution">
    <text evidence="3">The sequence shown here is derived from an EMBL/GenBank/DDBJ whole genome shotgun (WGS) entry which is preliminary data.</text>
</comment>
<accession>A0AB34KAB1</accession>
<dbReference type="InterPro" id="IPR045096">
    <property type="entry name" value="EDR2-like"/>
</dbReference>
<organism evidence="3 4">
    <name type="scientific">Prymnesium parvum</name>
    <name type="common">Toxic golden alga</name>
    <dbReference type="NCBI Taxonomy" id="97485"/>
    <lineage>
        <taxon>Eukaryota</taxon>
        <taxon>Haptista</taxon>
        <taxon>Haptophyta</taxon>
        <taxon>Prymnesiophyceae</taxon>
        <taxon>Prymnesiales</taxon>
        <taxon>Prymnesiaceae</taxon>
        <taxon>Prymnesium</taxon>
    </lineage>
</organism>
<evidence type="ECO:0000256" key="1">
    <source>
        <dbReference type="SAM" id="MobiDB-lite"/>
    </source>
</evidence>
<feature type="domain" description="Protein ENHANCED DISEASE RESISTANCE 2 C-terminal" evidence="2">
    <location>
        <begin position="164"/>
        <end position="378"/>
    </location>
</feature>
<dbReference type="PANTHER" id="PTHR12136">
    <property type="entry name" value="ENHANCED DISEASE RESISTANCE-RELATED"/>
    <property type="match status" value="1"/>
</dbReference>
<dbReference type="AlphaFoldDB" id="A0AB34KAB1"/>